<dbReference type="WBParaSite" id="ACOC_0000294701-mRNA-1">
    <property type="protein sequence ID" value="ACOC_0000294701-mRNA-1"/>
    <property type="gene ID" value="ACOC_0000294701"/>
</dbReference>
<evidence type="ECO:0000256" key="9">
    <source>
        <dbReference type="SAM" id="Phobius"/>
    </source>
</evidence>
<feature type="binding site" evidence="7">
    <location>
        <position position="41"/>
    </location>
    <ligand>
        <name>Na(+)</name>
        <dbReference type="ChEBI" id="CHEBI:29101"/>
        <label>1</label>
    </ligand>
</feature>
<keyword evidence="7" id="KW-0915">Sodium</keyword>
<evidence type="ECO:0000256" key="1">
    <source>
        <dbReference type="ARBA" id="ARBA00004141"/>
    </source>
</evidence>
<keyword evidence="2" id="KW-0813">Transport</keyword>
<proteinExistence type="predicted"/>
<dbReference type="PROSITE" id="PS50267">
    <property type="entry name" value="NA_NEUROTRAN_SYMP_3"/>
    <property type="match status" value="1"/>
</dbReference>
<dbReference type="GO" id="GO:0043005">
    <property type="term" value="C:neuron projection"/>
    <property type="evidence" value="ECO:0007669"/>
    <property type="project" value="TreeGrafter"/>
</dbReference>
<feature type="transmembrane region" description="Helical" evidence="9">
    <location>
        <begin position="65"/>
        <end position="86"/>
    </location>
</feature>
<dbReference type="GO" id="GO:0046872">
    <property type="term" value="F:metal ion binding"/>
    <property type="evidence" value="ECO:0007669"/>
    <property type="project" value="UniProtKB-KW"/>
</dbReference>
<dbReference type="GO" id="GO:0005886">
    <property type="term" value="C:plasma membrane"/>
    <property type="evidence" value="ECO:0007669"/>
    <property type="project" value="TreeGrafter"/>
</dbReference>
<evidence type="ECO:0000256" key="8">
    <source>
        <dbReference type="PIRSR" id="PIRSR600175-2"/>
    </source>
</evidence>
<dbReference type="OMA" id="MADYREN"/>
<protein>
    <submittedName>
        <fullName evidence="10">Transporter</fullName>
    </submittedName>
</protein>
<evidence type="ECO:0000256" key="7">
    <source>
        <dbReference type="PIRSR" id="PIRSR600175-1"/>
    </source>
</evidence>
<feature type="binding site" evidence="7">
    <location>
        <position position="44"/>
    </location>
    <ligand>
        <name>Na(+)</name>
        <dbReference type="ChEBI" id="CHEBI:29101"/>
        <label>2</label>
    </ligand>
</feature>
<comment type="subcellular location">
    <subcellularLocation>
        <location evidence="1">Membrane</location>
        <topology evidence="1">Multi-pass membrane protein</topology>
    </subcellularLocation>
</comment>
<name>A0A0R3PFI5_ANGCS</name>
<keyword evidence="7" id="KW-0479">Metal-binding</keyword>
<dbReference type="PANTHER" id="PTHR11616">
    <property type="entry name" value="SODIUM/CHLORIDE DEPENDENT TRANSPORTER"/>
    <property type="match status" value="1"/>
</dbReference>
<evidence type="ECO:0000256" key="2">
    <source>
        <dbReference type="ARBA" id="ARBA00022448"/>
    </source>
</evidence>
<feature type="transmembrane region" description="Helical" evidence="9">
    <location>
        <begin position="248"/>
        <end position="266"/>
    </location>
</feature>
<feature type="transmembrane region" description="Helical" evidence="9">
    <location>
        <begin position="216"/>
        <end position="236"/>
    </location>
</feature>
<keyword evidence="3 9" id="KW-0812">Transmembrane</keyword>
<feature type="disulfide bond" evidence="8">
    <location>
        <begin position="148"/>
        <end position="157"/>
    </location>
</feature>
<dbReference type="PANTHER" id="PTHR11616:SF326">
    <property type="entry name" value="SODIUM-DEPENDENT TRANSPORTER SNF-5"/>
    <property type="match status" value="1"/>
</dbReference>
<reference evidence="10" key="1">
    <citation type="submission" date="2017-02" db="UniProtKB">
        <authorList>
            <consortium name="WormBaseParasite"/>
        </authorList>
    </citation>
    <scope>IDENTIFICATION</scope>
</reference>
<organism evidence="10">
    <name type="scientific">Angiostrongylus costaricensis</name>
    <name type="common">Nematode worm</name>
    <dbReference type="NCBI Taxonomy" id="334426"/>
    <lineage>
        <taxon>Eukaryota</taxon>
        <taxon>Metazoa</taxon>
        <taxon>Ecdysozoa</taxon>
        <taxon>Nematoda</taxon>
        <taxon>Chromadorea</taxon>
        <taxon>Rhabditida</taxon>
        <taxon>Rhabditina</taxon>
        <taxon>Rhabditomorpha</taxon>
        <taxon>Strongyloidea</taxon>
        <taxon>Metastrongylidae</taxon>
        <taxon>Angiostrongylus</taxon>
    </lineage>
</organism>
<dbReference type="Pfam" id="PF00209">
    <property type="entry name" value="SNF"/>
    <property type="match status" value="1"/>
</dbReference>
<feature type="transmembrane region" description="Helical" evidence="9">
    <location>
        <begin position="35"/>
        <end position="53"/>
    </location>
</feature>
<keyword evidence="8" id="KW-1015">Disulfide bond</keyword>
<accession>A0A0R3PFI5</accession>
<evidence type="ECO:0000256" key="6">
    <source>
        <dbReference type="ARBA" id="ARBA00023136"/>
    </source>
</evidence>
<evidence type="ECO:0000256" key="3">
    <source>
        <dbReference type="ARBA" id="ARBA00022692"/>
    </source>
</evidence>
<dbReference type="AlphaFoldDB" id="A0A0R3PFI5"/>
<feature type="transmembrane region" description="Helical" evidence="9">
    <location>
        <begin position="107"/>
        <end position="135"/>
    </location>
</feature>
<dbReference type="SUPFAM" id="SSF161070">
    <property type="entry name" value="SNF-like"/>
    <property type="match status" value="1"/>
</dbReference>
<sequence>LHCIISATLRSFADEQPISEYSNLKRGNWDNETEFRLSVVGLTVGLGSIWRFPTLAYDNGGSAFLFPYLVCVVFVGLPMMYLEMVVGQYTNTGPSMIFRHYIPALQGIGWTMAITSMSICLYYCVVVGWSGFYFVLYAIGYHKKLIKCDNDWNDFYCFNEYEMDKCRLLNASLPIFFNGTCISETNEVVKRMMSPFNQYFVNVCSKRSTGVDDIGAMNWITLSSIIALYLMNFFVLMDGFKFLGKMGYVTSIAPYIIVTILLIRAVTLEGASDGVSHFLGKPDFDKMFDPETWITALVQICYTMEVGYGGILTLASYNHKHNNCYKEGKLPDDWEIATYFNEFIFRVAVGLRCLSRSDGKNAVSKNMGRTLLFNALLSWSKLISR</sequence>
<evidence type="ECO:0000313" key="10">
    <source>
        <dbReference type="WBParaSite" id="ACOC_0000294701-mRNA-1"/>
    </source>
</evidence>
<keyword evidence="6 9" id="KW-0472">Membrane</keyword>
<keyword evidence="4" id="KW-0769">Symport</keyword>
<feature type="transmembrane region" description="Helical" evidence="9">
    <location>
        <begin position="293"/>
        <end position="317"/>
    </location>
</feature>
<evidence type="ECO:0000256" key="4">
    <source>
        <dbReference type="ARBA" id="ARBA00022847"/>
    </source>
</evidence>
<dbReference type="GO" id="GO:0005332">
    <property type="term" value="F:gamma-aminobutyric acid:sodium:chloride symporter activity"/>
    <property type="evidence" value="ECO:0007669"/>
    <property type="project" value="TreeGrafter"/>
</dbReference>
<evidence type="ECO:0000256" key="5">
    <source>
        <dbReference type="ARBA" id="ARBA00022989"/>
    </source>
</evidence>
<dbReference type="InterPro" id="IPR037272">
    <property type="entry name" value="SNS_sf"/>
</dbReference>
<dbReference type="InterPro" id="IPR000175">
    <property type="entry name" value="Na/ntran_symport"/>
</dbReference>
<keyword evidence="5 9" id="KW-1133">Transmembrane helix</keyword>
<dbReference type="PRINTS" id="PR00176">
    <property type="entry name" value="NANEUSMPORT"/>
</dbReference>